<accession>A0AAJ5W7A8</accession>
<feature type="transmembrane region" description="Helical" evidence="1">
    <location>
        <begin position="56"/>
        <end position="78"/>
    </location>
</feature>
<keyword evidence="1" id="KW-1133">Transmembrane helix</keyword>
<organism evidence="2 3">
    <name type="scientific">Candidatus Pedobacter colombiensis</name>
    <dbReference type="NCBI Taxonomy" id="3121371"/>
    <lineage>
        <taxon>Bacteria</taxon>
        <taxon>Pseudomonadati</taxon>
        <taxon>Bacteroidota</taxon>
        <taxon>Sphingobacteriia</taxon>
        <taxon>Sphingobacteriales</taxon>
        <taxon>Sphingobacteriaceae</taxon>
        <taxon>Pedobacter</taxon>
    </lineage>
</organism>
<evidence type="ECO:0000313" key="3">
    <source>
        <dbReference type="Proteomes" id="UP001214530"/>
    </source>
</evidence>
<feature type="transmembrane region" description="Helical" evidence="1">
    <location>
        <begin position="232"/>
        <end position="251"/>
    </location>
</feature>
<evidence type="ECO:0000256" key="1">
    <source>
        <dbReference type="SAM" id="Phobius"/>
    </source>
</evidence>
<feature type="transmembrane region" description="Helical" evidence="1">
    <location>
        <begin position="99"/>
        <end position="120"/>
    </location>
</feature>
<dbReference type="Proteomes" id="UP001214530">
    <property type="component" value="Chromosome"/>
</dbReference>
<reference evidence="2" key="1">
    <citation type="submission" date="2023-03" db="EMBL/GenBank/DDBJ databases">
        <title>Andean soil-derived lignocellulolytic bacterial consortium as a source of novel taxa and putative plastic-active enzymes.</title>
        <authorList>
            <person name="Diaz-Garcia L."/>
            <person name="Chuvochina M."/>
            <person name="Feuerriegel G."/>
            <person name="Bunk B."/>
            <person name="Sproer C."/>
            <person name="Streit W.R."/>
            <person name="Rodriguez L.M."/>
            <person name="Overmann J."/>
            <person name="Jimenez D.J."/>
        </authorList>
    </citation>
    <scope>NUCLEOTIDE SEQUENCE</scope>
    <source>
        <strain evidence="2">MAG 3858</strain>
    </source>
</reference>
<keyword evidence="1" id="KW-0472">Membrane</keyword>
<feature type="transmembrane region" description="Helical" evidence="1">
    <location>
        <begin position="177"/>
        <end position="200"/>
    </location>
</feature>
<evidence type="ECO:0000313" key="2">
    <source>
        <dbReference type="EMBL" id="WEK18314.1"/>
    </source>
</evidence>
<feature type="transmembrane region" description="Helical" evidence="1">
    <location>
        <begin position="24"/>
        <end position="44"/>
    </location>
</feature>
<dbReference type="AlphaFoldDB" id="A0AAJ5W7A8"/>
<name>A0AAJ5W7A8_9SPHI</name>
<dbReference type="EMBL" id="CP119313">
    <property type="protein sequence ID" value="WEK18314.1"/>
    <property type="molecule type" value="Genomic_DNA"/>
</dbReference>
<protein>
    <submittedName>
        <fullName evidence="2">Uncharacterized protein</fullName>
    </submittedName>
</protein>
<sequence length="258" mass="29460">MNNIFNLQRFIWLFNKHSKETYKIYLANVVLLIGFLVGVMSYSACFEDFGVRTQEHIFWSFLISGGAIFCNVSAFVNLRDKNKAISTLTLPVSSFERFLVNWIYTFLIFQLVLIVCFYAVDMTVLSVINRNSVFATPMIDLTSSYIPPYDVFLCFSFLHALYFLSAATYYNYDIVKGLLLLLGFVIALVLFNLGLAHLLIGGNATTHLPFTQISIREGLSDYDLEDGTLRRILATSIGWISTFLLWAAAYFKLKEKQI</sequence>
<proteinExistence type="predicted"/>
<gene>
    <name evidence="2" type="ORF">P0Y49_16100</name>
</gene>
<keyword evidence="1" id="KW-0812">Transmembrane</keyword>
<feature type="transmembrane region" description="Helical" evidence="1">
    <location>
        <begin position="149"/>
        <end position="170"/>
    </location>
</feature>